<comment type="caution">
    <text evidence="2">The sequence shown here is derived from an EMBL/GenBank/DDBJ whole genome shotgun (WGS) entry which is preliminary data.</text>
</comment>
<sequence>MLFIVGSSLFALGSFPPYAQLMDPRAVGITFVVGSLFFTSAGFSQLVQVSGSIRVWAPTDHGKLWWACAVQLVGTVLFNINTIDAMVTTFTVQQENKLVWAPDFFGSIAFLVASHLAWVATCGKLWAVDRADPDWWSALLNYVGSIFFMASALAAFTLDTTGEVLNLAIVNSGTFLGAVCFWLGAWVLLPAPRTAAA</sequence>
<feature type="transmembrane region" description="Helical" evidence="1">
    <location>
        <begin position="139"/>
        <end position="158"/>
    </location>
</feature>
<dbReference type="AlphaFoldDB" id="A0A4V1XZ90"/>
<organism evidence="2 3">
    <name type="scientific">Nocardioides guangzhouensis</name>
    <dbReference type="NCBI Taxonomy" id="2497878"/>
    <lineage>
        <taxon>Bacteria</taxon>
        <taxon>Bacillati</taxon>
        <taxon>Actinomycetota</taxon>
        <taxon>Actinomycetes</taxon>
        <taxon>Propionibacteriales</taxon>
        <taxon>Nocardioidaceae</taxon>
        <taxon>Nocardioides</taxon>
    </lineage>
</organism>
<feature type="transmembrane region" description="Helical" evidence="1">
    <location>
        <begin position="31"/>
        <end position="57"/>
    </location>
</feature>
<protein>
    <recommendedName>
        <fullName evidence="4">YrhK domain-containing protein</fullName>
    </recommendedName>
</protein>
<name>A0A4V1XZ90_9ACTN</name>
<feature type="transmembrane region" description="Helical" evidence="1">
    <location>
        <begin position="164"/>
        <end position="189"/>
    </location>
</feature>
<keyword evidence="1" id="KW-0812">Transmembrane</keyword>
<feature type="transmembrane region" description="Helical" evidence="1">
    <location>
        <begin position="104"/>
        <end position="127"/>
    </location>
</feature>
<evidence type="ECO:0000256" key="1">
    <source>
        <dbReference type="SAM" id="Phobius"/>
    </source>
</evidence>
<dbReference type="OrthoDB" id="244933at2"/>
<evidence type="ECO:0008006" key="4">
    <source>
        <dbReference type="Google" id="ProtNLM"/>
    </source>
</evidence>
<dbReference type="Proteomes" id="UP000295198">
    <property type="component" value="Unassembled WGS sequence"/>
</dbReference>
<reference evidence="2 3" key="1">
    <citation type="submission" date="2019-01" db="EMBL/GenBank/DDBJ databases">
        <title>Nocardioides guangzhouensis sp. nov., an actinobacterium isolated from soil.</title>
        <authorList>
            <person name="Fu Y."/>
            <person name="Cai Y."/>
            <person name="Lin Z."/>
            <person name="Chen P."/>
        </authorList>
    </citation>
    <scope>NUCLEOTIDE SEQUENCE [LARGE SCALE GENOMIC DNA]</scope>
    <source>
        <strain evidence="2 3">130</strain>
    </source>
</reference>
<keyword evidence="3" id="KW-1185">Reference proteome</keyword>
<keyword evidence="1" id="KW-1133">Transmembrane helix</keyword>
<evidence type="ECO:0000313" key="2">
    <source>
        <dbReference type="EMBL" id="RYP85919.1"/>
    </source>
</evidence>
<dbReference type="EMBL" id="SDKM01000014">
    <property type="protein sequence ID" value="RYP85919.1"/>
    <property type="molecule type" value="Genomic_DNA"/>
</dbReference>
<evidence type="ECO:0000313" key="3">
    <source>
        <dbReference type="Proteomes" id="UP000295198"/>
    </source>
</evidence>
<gene>
    <name evidence="2" type="ORF">EKO23_11130</name>
</gene>
<accession>A0A4V1XZ90</accession>
<proteinExistence type="predicted"/>
<keyword evidence="1" id="KW-0472">Membrane</keyword>
<feature type="transmembrane region" description="Helical" evidence="1">
    <location>
        <begin position="64"/>
        <end position="84"/>
    </location>
</feature>